<evidence type="ECO:0000313" key="2">
    <source>
        <dbReference type="EMBL" id="MQS75581.1"/>
    </source>
</evidence>
<dbReference type="EMBL" id="VDFP01000006">
    <property type="protein sequence ID" value="MQS75581.1"/>
    <property type="molecule type" value="Genomic_DNA"/>
</dbReference>
<gene>
    <name evidence="3" type="ORF">FHL05_00090</name>
    <name evidence="2" type="ORF">FHL06_04145</name>
</gene>
<keyword evidence="1" id="KW-0812">Transmembrane</keyword>
<comment type="caution">
    <text evidence="2">The sequence shown here is derived from an EMBL/GenBank/DDBJ whole genome shotgun (WGS) entry which is preliminary data.</text>
</comment>
<protein>
    <recommendedName>
        <fullName evidence="6">DUF2334 domain-containing protein</fullName>
    </recommendedName>
</protein>
<feature type="transmembrane region" description="Helical" evidence="1">
    <location>
        <begin position="491"/>
        <end position="510"/>
    </location>
</feature>
<evidence type="ECO:0008006" key="6">
    <source>
        <dbReference type="Google" id="ProtNLM"/>
    </source>
</evidence>
<reference evidence="4 5" key="1">
    <citation type="journal article" date="2019" name="Syst. Appl. Microbiol.">
        <title>Polyphasic characterization of two novel Lactobacillus spp. isolated from blown salami packages: Description of Lactobacillus halodurans sp. nov. and Lactobacillus salsicarnum sp. nov.</title>
        <authorList>
            <person name="Schuster J.A."/>
            <person name="Klingl A."/>
            <person name="Vogel R.F."/>
            <person name="Ehrmann M.A."/>
        </authorList>
    </citation>
    <scope>NUCLEOTIDE SEQUENCE [LARGE SCALE GENOMIC DNA]</scope>
    <source>
        <strain evidence="3 4">TMW 1.1920</strain>
        <strain evidence="2 5">TMW 1.2172</strain>
    </source>
</reference>
<dbReference type="Proteomes" id="UP000414364">
    <property type="component" value="Unassembled WGS sequence"/>
</dbReference>
<keyword evidence="4" id="KW-1185">Reference proteome</keyword>
<evidence type="ECO:0000313" key="4">
    <source>
        <dbReference type="Proteomes" id="UP000371423"/>
    </source>
</evidence>
<evidence type="ECO:0000313" key="3">
    <source>
        <dbReference type="EMBL" id="MQS96295.1"/>
    </source>
</evidence>
<dbReference type="EMBL" id="VDFO01000001">
    <property type="protein sequence ID" value="MQS96295.1"/>
    <property type="molecule type" value="Genomic_DNA"/>
</dbReference>
<dbReference type="OrthoDB" id="2173243at2"/>
<dbReference type="AlphaFoldDB" id="A0A5P0ZP15"/>
<evidence type="ECO:0000256" key="1">
    <source>
        <dbReference type="SAM" id="Phobius"/>
    </source>
</evidence>
<keyword evidence="1" id="KW-1133">Transmembrane helix</keyword>
<dbReference type="Proteomes" id="UP000371423">
    <property type="component" value="Unassembled WGS sequence"/>
</dbReference>
<dbReference type="RefSeq" id="WP_153384991.1">
    <property type="nucleotide sequence ID" value="NZ_VDFO01000001.1"/>
</dbReference>
<proteinExistence type="predicted"/>
<organism evidence="2 5">
    <name type="scientific">Companilactobacillus halodurans</name>
    <dbReference type="NCBI Taxonomy" id="2584183"/>
    <lineage>
        <taxon>Bacteria</taxon>
        <taxon>Bacillati</taxon>
        <taxon>Bacillota</taxon>
        <taxon>Bacilli</taxon>
        <taxon>Lactobacillales</taxon>
        <taxon>Lactobacillaceae</taxon>
        <taxon>Companilactobacillus</taxon>
    </lineage>
</organism>
<accession>A0A5P0ZP15</accession>
<evidence type="ECO:0000313" key="5">
    <source>
        <dbReference type="Proteomes" id="UP000414364"/>
    </source>
</evidence>
<sequence>MSVNRLKQILLAFLLSIGIILTFVSSQTVRADVESDQVLLVYDSSNEAENAQVKIDALQRSLTSMNLWVKTVNQKDYQKNMLNQHYLGVITMINWEQVGLHNQDFIKDRAKFSGIKLHIGNNLTDREISDLDVKVKRLYQQQLLLTSEGNKKLLPFSQNVTLVSKASSTSDKVGTLKTQDNLTSYPFGFINGESGYLPFFSASGLEMLTQVQFLAKLFHRVGKYHPVLTFTNVSPYSNLDYLDELSDFCYQNQIPFAISTVSVSKNIEMKAFSRFTKVLRNVENRGGVIFLQMPEMVTTADSNGEILEQMMRKYLVSLAKEQVFPVGISAKGFWNQDTILRSHSLQFSDNWLLLPNESKPLHLQEDNDAQVARQNLLALPAQSLNRLTKTQETTFSAPMALTISMPNTKKSMQQAKSKINNLDLSWYDPVADNLQTRIETDTTVVEYRGGDYFVNGKREAIQATNKVFNKQFSDGKPKSSFSRYFRIQGDILTVFFIIIMIIFIVFIFIGRRIYWNRFKR</sequence>
<name>A0A5P0ZP15_9LACO</name>
<keyword evidence="1" id="KW-0472">Membrane</keyword>